<organism evidence="1 2">
    <name type="scientific">Virgibacillus subterraneus</name>
    <dbReference type="NCBI Taxonomy" id="621109"/>
    <lineage>
        <taxon>Bacteria</taxon>
        <taxon>Bacillati</taxon>
        <taxon>Bacillota</taxon>
        <taxon>Bacilli</taxon>
        <taxon>Bacillales</taxon>
        <taxon>Bacillaceae</taxon>
        <taxon>Virgibacillus</taxon>
    </lineage>
</organism>
<keyword evidence="2" id="KW-1185">Reference proteome</keyword>
<dbReference type="Proteomes" id="UP000198733">
    <property type="component" value="Unassembled WGS sequence"/>
</dbReference>
<dbReference type="EMBL" id="FOEH01000001">
    <property type="protein sequence ID" value="SEP61826.1"/>
    <property type="molecule type" value="Genomic_DNA"/>
</dbReference>
<evidence type="ECO:0008006" key="3">
    <source>
        <dbReference type="Google" id="ProtNLM"/>
    </source>
</evidence>
<accession>A0A1H8ZBQ1</accession>
<evidence type="ECO:0000313" key="1">
    <source>
        <dbReference type="EMBL" id="SEP61826.1"/>
    </source>
</evidence>
<dbReference type="InterPro" id="IPR027417">
    <property type="entry name" value="P-loop_NTPase"/>
</dbReference>
<reference evidence="1 2" key="1">
    <citation type="submission" date="2016-10" db="EMBL/GenBank/DDBJ databases">
        <authorList>
            <person name="Varghese N."/>
            <person name="Submissions S."/>
        </authorList>
    </citation>
    <scope>NUCLEOTIDE SEQUENCE [LARGE SCALE GENOMIC DNA]</scope>
    <source>
        <strain evidence="1 2">CGMCC 1.7734</strain>
    </source>
</reference>
<dbReference type="SUPFAM" id="SSF52540">
    <property type="entry name" value="P-loop containing nucleoside triphosphate hydrolases"/>
    <property type="match status" value="1"/>
</dbReference>
<sequence length="1134" mass="132397">MITSKSKFKASVNIKLDLGSDWIQERYIPTPTHLESLTGVLQGFLPGGNKSHILVGSYGSGKSMIGALIANIASKNVDSGVLDQLIDKFDKVNTDEKTIIELINTMKQTNKVYIPVVINGKQDKLREVVISSIHNSLKRFNLDFTIPSFVEEIKSIINLWNTQYLETYNQFNRILEKENWNVKSFIKDIEAYDVSAIKWFQNIYPVLTAGAELSLSYDHDITDDLSYILNELDKNGLGIFLVYDEFGRFLQSIDKYETVEAMQDIQDIAELADHHECENFNVLLITHRNLKQYFLSYGEELQNEFNRIQGRFRMYNTYSDPATFIRLASEVTSEYRVNHSEKYNFENEIIKYDLFPELNGREKKSIIVDNSFPIHPVTMFTLPHLANAVAQNERTLFTFLESNEEGGLKRYFENKNTWYYVDILFKYFEPALQEFTNDSLIGKSYLKYLRVQKKINKSKTSELELQLLRLFTIWDIANLSNKQKLSKDFISFSLGWDIQRVKEIVSILESKKIIRYRLFDNNWEIFEGSSIDINKKIEEILKLGISQQRRVEILSEVLESKFAYPKRYNDEKNMIRFATIHPVYASDLTLEKASDYLDGDMAILYIIPDLEVEGINEKVNKISIENNRLIFALPKKSLGDIDGYLSKVAAIDQLLEDKYFLNEDNIIEEELLKIKENFTFVIRELMEPIIEFKNSYWIHTGIDLKVKSKISLSKKLSDIIKKIYSKTPLINNEAFNRRNISKQQLNAAKEVVDSIINKSDYNAKFKGPAKLIFASVVKNNRINERKESKEIKELRKKLNQVIKMGQGDFVNLINVFKQEPFGIREPNIPILLTSILKNDWKYIMFYHKDGSYIYDINGDILYDRMLDRPENYTFSYQVVDENYKVIIDIIDNCFAEFSEESDESYHPTVRISRMLLKWFRELPKITQKTDKLSREAVMFKQLTKKGEFEPDVALQELNDLNINLELIKRIKSECENYSDKHMESIENKIYSLTKTSSFEELSAHVKSQKEIIKVDNRFYKVVSRSNEGNWINNLAKELVGVDRSEWSDATDEVFSKTIKSLIEFDQTSLLEQEYYQVKDENKTMAISKTELSSKGKIIYSNVKTDLELMSRKLPKEEITALLYKLLVDYYDENK</sequence>
<gene>
    <name evidence="1" type="ORF">SAMN05216232_0369</name>
</gene>
<dbReference type="RefSeq" id="WP_092501800.1">
    <property type="nucleotide sequence ID" value="NZ_FOEH01000001.1"/>
</dbReference>
<proteinExistence type="predicted"/>
<protein>
    <recommendedName>
        <fullName evidence="3">ATP-binding protein</fullName>
    </recommendedName>
</protein>
<name>A0A1H8ZBQ1_9BACI</name>
<evidence type="ECO:0000313" key="2">
    <source>
        <dbReference type="Proteomes" id="UP000198733"/>
    </source>
</evidence>
<comment type="caution">
    <text evidence="1">The sequence shown here is derived from an EMBL/GenBank/DDBJ whole genome shotgun (WGS) entry which is preliminary data.</text>
</comment>